<gene>
    <name evidence="1" type="ORF">Tci_006622</name>
</gene>
<dbReference type="PANTHER" id="PTHR47481">
    <property type="match status" value="1"/>
</dbReference>
<accession>A0A6L2JG33</accession>
<dbReference type="GO" id="GO:0016301">
    <property type="term" value="F:kinase activity"/>
    <property type="evidence" value="ECO:0007669"/>
    <property type="project" value="UniProtKB-KW"/>
</dbReference>
<dbReference type="PANTHER" id="PTHR47481:SF41">
    <property type="entry name" value="COPIA-LIKE POLYPROTEIN_RETROTRANSPOSON"/>
    <property type="match status" value="1"/>
</dbReference>
<reference evidence="1" key="1">
    <citation type="journal article" date="2019" name="Sci. Rep.">
        <title>Draft genome of Tanacetum cinerariifolium, the natural source of mosquito coil.</title>
        <authorList>
            <person name="Yamashiro T."/>
            <person name="Shiraishi A."/>
            <person name="Satake H."/>
            <person name="Nakayama K."/>
        </authorList>
    </citation>
    <scope>NUCLEOTIDE SEQUENCE</scope>
</reference>
<name>A0A6L2JG33_TANCI</name>
<keyword evidence="1" id="KW-0418">Kinase</keyword>
<evidence type="ECO:0000313" key="1">
    <source>
        <dbReference type="EMBL" id="GEU34644.1"/>
    </source>
</evidence>
<proteinExistence type="predicted"/>
<dbReference type="AlphaFoldDB" id="A0A6L2JG33"/>
<dbReference type="EMBL" id="BKCJ010000600">
    <property type="protein sequence ID" value="GEU34644.1"/>
    <property type="molecule type" value="Genomic_DNA"/>
</dbReference>
<sequence>MLKLGDLTVDTYFCKIESISTIFASLGSLISNGDLVTYALYGLSAKYDQVAGIISHREPFPNLKTVRSMVTTEEMRLKSKSQNLHVDYSSSSSTINNG</sequence>
<comment type="caution">
    <text evidence="1">The sequence shown here is derived from an EMBL/GenBank/DDBJ whole genome shotgun (WGS) entry which is preliminary data.</text>
</comment>
<protein>
    <submittedName>
        <fullName evidence="1">Hybrid signal transduction histidine kinase M</fullName>
    </submittedName>
</protein>
<organism evidence="1">
    <name type="scientific">Tanacetum cinerariifolium</name>
    <name type="common">Dalmatian daisy</name>
    <name type="synonym">Chrysanthemum cinerariifolium</name>
    <dbReference type="NCBI Taxonomy" id="118510"/>
    <lineage>
        <taxon>Eukaryota</taxon>
        <taxon>Viridiplantae</taxon>
        <taxon>Streptophyta</taxon>
        <taxon>Embryophyta</taxon>
        <taxon>Tracheophyta</taxon>
        <taxon>Spermatophyta</taxon>
        <taxon>Magnoliopsida</taxon>
        <taxon>eudicotyledons</taxon>
        <taxon>Gunneridae</taxon>
        <taxon>Pentapetalae</taxon>
        <taxon>asterids</taxon>
        <taxon>campanulids</taxon>
        <taxon>Asterales</taxon>
        <taxon>Asteraceae</taxon>
        <taxon>Asteroideae</taxon>
        <taxon>Anthemideae</taxon>
        <taxon>Anthemidinae</taxon>
        <taxon>Tanacetum</taxon>
    </lineage>
</organism>
<dbReference type="Pfam" id="PF14223">
    <property type="entry name" value="Retrotran_gag_2"/>
    <property type="match status" value="1"/>
</dbReference>
<keyword evidence="1" id="KW-0808">Transferase</keyword>